<sequence>MPRANYTNETFHATVKAARKRAAPGRTYRAALMPPARAPEPGQHDR</sequence>
<accession>A0A8J3L8M6</accession>
<organism evidence="2 3">
    <name type="scientific">Catellatospora methionotrophica</name>
    <dbReference type="NCBI Taxonomy" id="121620"/>
    <lineage>
        <taxon>Bacteria</taxon>
        <taxon>Bacillati</taxon>
        <taxon>Actinomycetota</taxon>
        <taxon>Actinomycetes</taxon>
        <taxon>Micromonosporales</taxon>
        <taxon>Micromonosporaceae</taxon>
        <taxon>Catellatospora</taxon>
    </lineage>
</organism>
<comment type="caution">
    <text evidence="2">The sequence shown here is derived from an EMBL/GenBank/DDBJ whole genome shotgun (WGS) entry which is preliminary data.</text>
</comment>
<dbReference type="AlphaFoldDB" id="A0A8J3L8M6"/>
<name>A0A8J3L8M6_9ACTN</name>
<evidence type="ECO:0000256" key="1">
    <source>
        <dbReference type="SAM" id="MobiDB-lite"/>
    </source>
</evidence>
<reference evidence="2" key="1">
    <citation type="submission" date="2021-01" db="EMBL/GenBank/DDBJ databases">
        <title>Whole genome shotgun sequence of Catellatospora methionotrophica NBRC 14553.</title>
        <authorList>
            <person name="Komaki H."/>
            <person name="Tamura T."/>
        </authorList>
    </citation>
    <scope>NUCLEOTIDE SEQUENCE</scope>
    <source>
        <strain evidence="2">NBRC 14553</strain>
    </source>
</reference>
<keyword evidence="3" id="KW-1185">Reference proteome</keyword>
<evidence type="ECO:0000313" key="3">
    <source>
        <dbReference type="Proteomes" id="UP000660339"/>
    </source>
</evidence>
<feature type="region of interest" description="Disordered" evidence="1">
    <location>
        <begin position="16"/>
        <end position="46"/>
    </location>
</feature>
<gene>
    <name evidence="2" type="ORF">Cme02nite_20700</name>
</gene>
<evidence type="ECO:0000313" key="2">
    <source>
        <dbReference type="EMBL" id="GIG13738.1"/>
    </source>
</evidence>
<protein>
    <submittedName>
        <fullName evidence="2">Uncharacterized protein</fullName>
    </submittedName>
</protein>
<proteinExistence type="predicted"/>
<dbReference type="EMBL" id="BONJ01000007">
    <property type="protein sequence ID" value="GIG13738.1"/>
    <property type="molecule type" value="Genomic_DNA"/>
</dbReference>
<dbReference type="Proteomes" id="UP000660339">
    <property type="component" value="Unassembled WGS sequence"/>
</dbReference>